<reference evidence="3" key="1">
    <citation type="submission" date="2019-05" db="EMBL/GenBank/DDBJ databases">
        <title>Complete Genome Sequence and Methylation Pattern of the Halophilic Archaeon Natrinema pallidum BOL6-1.</title>
        <authorList>
            <person name="DasSarma P."/>
            <person name="DasSarma B.P."/>
            <person name="DasSarma S.L."/>
            <person name="Martinez F.L."/>
            <person name="Guzman D."/>
            <person name="Roberts R.J."/>
            <person name="DasSarma S."/>
        </authorList>
    </citation>
    <scope>NUCLEOTIDE SEQUENCE [LARGE SCALE GENOMIC DNA]</scope>
    <source>
        <strain evidence="3">BOL6-1</strain>
    </source>
</reference>
<proteinExistence type="predicted"/>
<dbReference type="RefSeq" id="WP_138653311.1">
    <property type="nucleotide sequence ID" value="NZ_CP040637.1"/>
</dbReference>
<dbReference type="Proteomes" id="UP000307562">
    <property type="component" value="Chromosome"/>
</dbReference>
<gene>
    <name evidence="2" type="ORF">FGF80_08325</name>
</gene>
<protein>
    <submittedName>
        <fullName evidence="2">Uncharacterized protein</fullName>
    </submittedName>
</protein>
<feature type="region of interest" description="Disordered" evidence="1">
    <location>
        <begin position="56"/>
        <end position="85"/>
    </location>
</feature>
<evidence type="ECO:0000313" key="2">
    <source>
        <dbReference type="EMBL" id="QCW03241.1"/>
    </source>
</evidence>
<feature type="compositionally biased region" description="Basic and acidic residues" evidence="1">
    <location>
        <begin position="56"/>
        <end position="69"/>
    </location>
</feature>
<dbReference type="KEGG" id="npl:FGF80_08325"/>
<sequence length="85" mass="9403">MTDPTLADAERALDRAADLETEAAISVLRTARQDVQALSTEPDIDEDRRQELETRLEQRLREVSERDAYDGGLGSAMSPSEDDAP</sequence>
<accession>A0A4P9TEM4</accession>
<dbReference type="EMBL" id="CP040637">
    <property type="protein sequence ID" value="QCW03241.1"/>
    <property type="molecule type" value="Genomic_DNA"/>
</dbReference>
<name>A0A4P9TEM4_9EURY</name>
<evidence type="ECO:0000313" key="3">
    <source>
        <dbReference type="Proteomes" id="UP000307562"/>
    </source>
</evidence>
<organism evidence="2 3">
    <name type="scientific">Natrinema pallidum</name>
    <dbReference type="NCBI Taxonomy" id="69527"/>
    <lineage>
        <taxon>Archaea</taxon>
        <taxon>Methanobacteriati</taxon>
        <taxon>Methanobacteriota</taxon>
        <taxon>Stenosarchaea group</taxon>
        <taxon>Halobacteria</taxon>
        <taxon>Halobacteriales</taxon>
        <taxon>Natrialbaceae</taxon>
        <taxon>Natrinema</taxon>
    </lineage>
</organism>
<dbReference type="GeneID" id="96155978"/>
<dbReference type="AlphaFoldDB" id="A0A4P9TEM4"/>
<evidence type="ECO:0000256" key="1">
    <source>
        <dbReference type="SAM" id="MobiDB-lite"/>
    </source>
</evidence>
<keyword evidence="3" id="KW-1185">Reference proteome</keyword>